<accession>A0ABX2TA54</accession>
<dbReference type="Gene3D" id="3.90.400.10">
    <property type="entry name" value="Oligo-1,6-glucosidase, Domain 2"/>
    <property type="match status" value="1"/>
</dbReference>
<dbReference type="PANTHER" id="PTHR10357:SF179">
    <property type="entry name" value="NEUTRAL AND BASIC AMINO ACID TRANSPORT PROTEIN RBAT"/>
    <property type="match status" value="1"/>
</dbReference>
<dbReference type="InterPro" id="IPR017853">
    <property type="entry name" value="GH"/>
</dbReference>
<dbReference type="InterPro" id="IPR045857">
    <property type="entry name" value="O16G_dom_2"/>
</dbReference>
<dbReference type="SMART" id="SM00642">
    <property type="entry name" value="Aamy"/>
    <property type="match status" value="1"/>
</dbReference>
<evidence type="ECO:0000313" key="3">
    <source>
        <dbReference type="EMBL" id="NYZ21209.1"/>
    </source>
</evidence>
<organism evidence="3 4">
    <name type="scientific">Azospirillum oleiclasticum</name>
    <dbReference type="NCBI Taxonomy" id="2735135"/>
    <lineage>
        <taxon>Bacteria</taxon>
        <taxon>Pseudomonadati</taxon>
        <taxon>Pseudomonadota</taxon>
        <taxon>Alphaproteobacteria</taxon>
        <taxon>Rhodospirillales</taxon>
        <taxon>Azospirillaceae</taxon>
        <taxon>Azospirillum</taxon>
    </lineage>
</organism>
<name>A0ABX2TA54_9PROT</name>
<keyword evidence="4" id="KW-1185">Reference proteome</keyword>
<dbReference type="Gene3D" id="2.60.40.1180">
    <property type="entry name" value="Golgi alpha-mannosidase II"/>
    <property type="match status" value="1"/>
</dbReference>
<evidence type="ECO:0000259" key="2">
    <source>
        <dbReference type="SMART" id="SM00642"/>
    </source>
</evidence>
<comment type="similarity">
    <text evidence="1">Belongs to the glycosyl hydrolase 13 family.</text>
</comment>
<evidence type="ECO:0000256" key="1">
    <source>
        <dbReference type="ARBA" id="ARBA00008061"/>
    </source>
</evidence>
<dbReference type="Gene3D" id="3.20.20.80">
    <property type="entry name" value="Glycosidases"/>
    <property type="match status" value="2"/>
</dbReference>
<dbReference type="EMBL" id="JABFDB010000011">
    <property type="protein sequence ID" value="NYZ21209.1"/>
    <property type="molecule type" value="Genomic_DNA"/>
</dbReference>
<proteinExistence type="inferred from homology"/>
<dbReference type="SUPFAM" id="SSF51011">
    <property type="entry name" value="Glycosyl hydrolase domain"/>
    <property type="match status" value="1"/>
</dbReference>
<dbReference type="Proteomes" id="UP000584642">
    <property type="component" value="Unassembled WGS sequence"/>
</dbReference>
<dbReference type="SUPFAM" id="SSF51445">
    <property type="entry name" value="(Trans)glycosidases"/>
    <property type="match status" value="1"/>
</dbReference>
<dbReference type="Pfam" id="PF00128">
    <property type="entry name" value="Alpha-amylase"/>
    <property type="match status" value="1"/>
</dbReference>
<dbReference type="InterPro" id="IPR013780">
    <property type="entry name" value="Glyco_hydro_b"/>
</dbReference>
<dbReference type="InterPro" id="IPR006047">
    <property type="entry name" value="GH13_cat_dom"/>
</dbReference>
<sequence>MSMEPWWRGAVLYQIYPRSFLDAGGDGVGDLPGVTRRLDHVAGLGVDGVWLSPFFTSPMKDFGYDVADYRGVDPLFGTLADVDALLERAHGLGLKVIIDMVLSHSSDRHPWFRESRRSRHGPRADWYVWADPKPDGTPPNNWLSCFGGSAWAWDGGRRQYYLHNFLVEQPDLNLHNPAVQDAVLADCAFWLDRGVDGFRLDVANYYLHDPLLRDNPARPPDARWPDGTPRGNPYGMQIHRFDKSQPENLAVLRRLRALLDRYPDRMAVAEVHDDDSVARAAEYVAAPDLLHTAYNFALLGADFGAGTIRRAVEAFEAQPGPGWPSWAFSNHDVPRVASRWGGAEAPPAAAKLLIALLTSLRGTAFLYQGEELGLPQAEVPLERMRDPYGIAMWPEPAGRDGCRTPMPWSATDPNAGFSSAEPWLPIPAEHIARAVDVQEADPASVLAFTRGFLAWRRLHPALRGGSIRFRDAPEPLLLFERRAEGQAILCVFNLSPDPQTIPFDGTPLDGHGLPGAVADGALRLPGWGGAFAALRN</sequence>
<comment type="caution">
    <text evidence="3">The sequence shown here is derived from an EMBL/GenBank/DDBJ whole genome shotgun (WGS) entry which is preliminary data.</text>
</comment>
<gene>
    <name evidence="3" type="ORF">HND93_15945</name>
</gene>
<feature type="domain" description="Glycosyl hydrolase family 13 catalytic" evidence="2">
    <location>
        <begin position="14"/>
        <end position="403"/>
    </location>
</feature>
<dbReference type="CDD" id="cd11330">
    <property type="entry name" value="AmyAc_OligoGlu"/>
    <property type="match status" value="1"/>
</dbReference>
<evidence type="ECO:0000313" key="4">
    <source>
        <dbReference type="Proteomes" id="UP000584642"/>
    </source>
</evidence>
<reference evidence="3 4" key="1">
    <citation type="submission" date="2020-05" db="EMBL/GenBank/DDBJ databases">
        <title>Azospirillum oleiclasticum sp. nov, a nitrogen-fixing and heavy crude oil-emulsifying bacterium isolated from the crude oil of Yumen Oilfield.</title>
        <authorList>
            <person name="Wu D."/>
            <person name="Cai M."/>
            <person name="Zhang X."/>
        </authorList>
    </citation>
    <scope>NUCLEOTIDE SEQUENCE [LARGE SCALE GENOMIC DNA]</scope>
    <source>
        <strain evidence="3 4">ROY-1-1-2</strain>
    </source>
</reference>
<protein>
    <submittedName>
        <fullName evidence="3">Alpha glucosidase</fullName>
    </submittedName>
</protein>
<dbReference type="PANTHER" id="PTHR10357">
    <property type="entry name" value="ALPHA-AMYLASE FAMILY MEMBER"/>
    <property type="match status" value="1"/>
</dbReference>